<dbReference type="InterPro" id="IPR018497">
    <property type="entry name" value="Peptidase_M13_C"/>
</dbReference>
<dbReference type="PANTHER" id="PTHR11733">
    <property type="entry name" value="ZINC METALLOPROTEASE FAMILY M13 NEPRILYSIN-RELATED"/>
    <property type="match status" value="1"/>
</dbReference>
<name>A0A953I1B7_9BACT</name>
<dbReference type="InterPro" id="IPR042089">
    <property type="entry name" value="Peptidase_M13_dom_2"/>
</dbReference>
<protein>
    <submittedName>
        <fullName evidence="10">M13 family metallopeptidase</fullName>
    </submittedName>
</protein>
<gene>
    <name evidence="10" type="ORF">KUV50_15100</name>
</gene>
<evidence type="ECO:0000256" key="1">
    <source>
        <dbReference type="ARBA" id="ARBA00001947"/>
    </source>
</evidence>
<proteinExistence type="inferred from homology"/>
<evidence type="ECO:0000313" key="10">
    <source>
        <dbReference type="EMBL" id="MBY5959477.1"/>
    </source>
</evidence>
<dbReference type="Gene3D" id="3.40.390.10">
    <property type="entry name" value="Collagenase (Catalytic Domain)"/>
    <property type="match status" value="1"/>
</dbReference>
<dbReference type="PROSITE" id="PS51257">
    <property type="entry name" value="PROKAR_LIPOPROTEIN"/>
    <property type="match status" value="1"/>
</dbReference>
<keyword evidence="11" id="KW-1185">Reference proteome</keyword>
<dbReference type="PROSITE" id="PS51885">
    <property type="entry name" value="NEPRILYSIN"/>
    <property type="match status" value="1"/>
</dbReference>
<evidence type="ECO:0000256" key="2">
    <source>
        <dbReference type="ARBA" id="ARBA00007357"/>
    </source>
</evidence>
<dbReference type="PRINTS" id="PR00786">
    <property type="entry name" value="NEPRILYSIN"/>
</dbReference>
<keyword evidence="5" id="KW-0378">Hydrolase</keyword>
<dbReference type="InterPro" id="IPR024079">
    <property type="entry name" value="MetalloPept_cat_dom_sf"/>
</dbReference>
<reference evidence="10" key="1">
    <citation type="submission" date="2021-06" db="EMBL/GenBank/DDBJ databases">
        <title>44 bacteria genomes isolated from Dapeng, Shenzhen.</title>
        <authorList>
            <person name="Zheng W."/>
            <person name="Yu S."/>
            <person name="Huang Y."/>
        </authorList>
    </citation>
    <scope>NUCLEOTIDE SEQUENCE</scope>
    <source>
        <strain evidence="10">DP5N28-2</strain>
    </source>
</reference>
<dbReference type="InterPro" id="IPR008753">
    <property type="entry name" value="Peptidase_M13_N"/>
</dbReference>
<keyword evidence="4" id="KW-0479">Metal-binding</keyword>
<dbReference type="GO" id="GO:0005886">
    <property type="term" value="C:plasma membrane"/>
    <property type="evidence" value="ECO:0007669"/>
    <property type="project" value="TreeGrafter"/>
</dbReference>
<dbReference type="Gene3D" id="1.10.1380.10">
    <property type="entry name" value="Neutral endopeptidase , domain2"/>
    <property type="match status" value="1"/>
</dbReference>
<dbReference type="CDD" id="cd08662">
    <property type="entry name" value="M13"/>
    <property type="match status" value="1"/>
</dbReference>
<evidence type="ECO:0000313" key="11">
    <source>
        <dbReference type="Proteomes" id="UP000753961"/>
    </source>
</evidence>
<dbReference type="PANTHER" id="PTHR11733:SF167">
    <property type="entry name" value="FI17812P1-RELATED"/>
    <property type="match status" value="1"/>
</dbReference>
<dbReference type="Proteomes" id="UP000753961">
    <property type="component" value="Unassembled WGS sequence"/>
</dbReference>
<evidence type="ECO:0000256" key="4">
    <source>
        <dbReference type="ARBA" id="ARBA00022723"/>
    </source>
</evidence>
<dbReference type="Pfam" id="PF05649">
    <property type="entry name" value="Peptidase_M13_N"/>
    <property type="match status" value="1"/>
</dbReference>
<dbReference type="GO" id="GO:0016485">
    <property type="term" value="P:protein processing"/>
    <property type="evidence" value="ECO:0007669"/>
    <property type="project" value="TreeGrafter"/>
</dbReference>
<dbReference type="InterPro" id="IPR000718">
    <property type="entry name" value="Peptidase_M13"/>
</dbReference>
<accession>A0A953I1B7</accession>
<dbReference type="RefSeq" id="WP_222581013.1">
    <property type="nucleotide sequence ID" value="NZ_JAHVHU010000014.1"/>
</dbReference>
<dbReference type="GO" id="GO:0046872">
    <property type="term" value="F:metal ion binding"/>
    <property type="evidence" value="ECO:0007669"/>
    <property type="project" value="UniProtKB-KW"/>
</dbReference>
<feature type="domain" description="Peptidase M13 N-terminal" evidence="9">
    <location>
        <begin position="42"/>
        <end position="421"/>
    </location>
</feature>
<comment type="caution">
    <text evidence="10">The sequence shown here is derived from an EMBL/GenBank/DDBJ whole genome shotgun (WGS) entry which is preliminary data.</text>
</comment>
<keyword evidence="7" id="KW-0482">Metalloprotease</keyword>
<dbReference type="Pfam" id="PF01431">
    <property type="entry name" value="Peptidase_M13"/>
    <property type="match status" value="1"/>
</dbReference>
<evidence type="ECO:0000256" key="5">
    <source>
        <dbReference type="ARBA" id="ARBA00022801"/>
    </source>
</evidence>
<keyword evidence="3" id="KW-0645">Protease</keyword>
<keyword evidence="6" id="KW-0862">Zinc</keyword>
<dbReference type="GO" id="GO:0004222">
    <property type="term" value="F:metalloendopeptidase activity"/>
    <property type="evidence" value="ECO:0007669"/>
    <property type="project" value="InterPro"/>
</dbReference>
<comment type="cofactor">
    <cofactor evidence="1">
        <name>Zn(2+)</name>
        <dbReference type="ChEBI" id="CHEBI:29105"/>
    </cofactor>
</comment>
<comment type="similarity">
    <text evidence="2">Belongs to the peptidase M13 family.</text>
</comment>
<evidence type="ECO:0000256" key="3">
    <source>
        <dbReference type="ARBA" id="ARBA00022670"/>
    </source>
</evidence>
<feature type="domain" description="Peptidase M13 C-terminal" evidence="8">
    <location>
        <begin position="477"/>
        <end position="677"/>
    </location>
</feature>
<evidence type="ECO:0000256" key="6">
    <source>
        <dbReference type="ARBA" id="ARBA00022833"/>
    </source>
</evidence>
<organism evidence="10 11">
    <name type="scientific">Membranihabitans marinus</name>
    <dbReference type="NCBI Taxonomy" id="1227546"/>
    <lineage>
        <taxon>Bacteria</taxon>
        <taxon>Pseudomonadati</taxon>
        <taxon>Bacteroidota</taxon>
        <taxon>Saprospiria</taxon>
        <taxon>Saprospirales</taxon>
        <taxon>Saprospiraceae</taxon>
        <taxon>Membranihabitans</taxon>
    </lineage>
</organism>
<dbReference type="SUPFAM" id="SSF55486">
    <property type="entry name" value="Metalloproteases ('zincins'), catalytic domain"/>
    <property type="match status" value="1"/>
</dbReference>
<evidence type="ECO:0000256" key="7">
    <source>
        <dbReference type="ARBA" id="ARBA00023049"/>
    </source>
</evidence>
<evidence type="ECO:0000259" key="8">
    <source>
        <dbReference type="Pfam" id="PF01431"/>
    </source>
</evidence>
<dbReference type="EMBL" id="JAHVHU010000014">
    <property type="protein sequence ID" value="MBY5959477.1"/>
    <property type="molecule type" value="Genomic_DNA"/>
</dbReference>
<evidence type="ECO:0000259" key="9">
    <source>
        <dbReference type="Pfam" id="PF05649"/>
    </source>
</evidence>
<dbReference type="AlphaFoldDB" id="A0A953I1B7"/>
<sequence length="681" mass="77201">MNFILKTLFICLVITGCMTAPEREASDHHGVNTALMDTTVSPRTDFYRFVNGRWLDSVDIPADRGRWGSFDELRIATSKNTLAVLESAVMNGEPDADTDQGKAALFYGVAMDTAALDAMKLDPILPLLTEIKSIKTLENVSSFLSTHFKINGSPYFNLAVRSGFDVSDTNSLFVFPGALGLPERDYYLNSDSVTRNIQKEYRSLLEQVFDRLEVSPDAESVAKEVFQLEKSMAEIQLTKVQRRNTELLNNPMSVHSVDDQMNFIKLDQFLEAQDIDQVDTLIVTQPDYMTGLDKVLNAADITTHKAYLAWTVYRTYGNYLDTNTEDLLFSFYGKVLEGTDVKKPRWERVLNTANSAIGEAIGQLYVDEYFPPEAKAEALRLVDNVKKAFGQRIRNLNWMTDTTKQKALEKLATFTVKIGYPDQWKDYSELSLVSIDAGGSYADNMQRIIAWNWEEDVRKIGQEVDKSEWFMAPQVVNAYYNPSYNEIVFPAAILQPPFFDFEADPAVNYGGIGAVIGHEISHGFDDQGSRFDAEGNLKNWWTSRDKEAFDALTGKLAAQYDEYKPFDDLAVNGQFTLGENIGDLGGVNVAYEALMMALENKDVGRIDGFTQPQRFFINWATIWRTKYREEALRKQIKTDPHSPGMYRAVGPIANMDEFYEAFNIQEGDKLYIPAERRIKIW</sequence>